<reference evidence="2 4" key="2">
    <citation type="submission" date="2019-08" db="EMBL/GenBank/DDBJ databases">
        <title>Whole genome sequencing of Aggregatibacter actinomycetemcomitans cultured from blood stream infections in Denmark reveals a novel phylogenetic lineage expressing serotype a membrane O polysaccharide.</title>
        <authorList>
            <person name="Nedergaard S."/>
            <person name="Kobel C.M."/>
            <person name="Nielsen M.B."/>
            <person name="Moeller R.T."/>
            <person name="Jensen A.B."/>
            <person name="Noerskov-Lauritsen N."/>
        </authorList>
    </citation>
    <scope>NUCLEOTIDE SEQUENCE [LARGE SCALE GENOMIC DNA]</scope>
    <source>
        <strain evidence="2 4">PN_563</strain>
    </source>
</reference>
<evidence type="ECO:0000313" key="3">
    <source>
        <dbReference type="Proteomes" id="UP000226080"/>
    </source>
</evidence>
<comment type="caution">
    <text evidence="2">The sequence shown here is derived from an EMBL/GenBank/DDBJ whole genome shotgun (WGS) entry which is preliminary data.</text>
</comment>
<evidence type="ECO:0000313" key="4">
    <source>
        <dbReference type="Proteomes" id="UP000323012"/>
    </source>
</evidence>
<dbReference type="EMBL" id="PCGW01000035">
    <property type="protein sequence ID" value="PHO19567.1"/>
    <property type="molecule type" value="Genomic_DNA"/>
</dbReference>
<keyword evidence="3" id="KW-1185">Reference proteome</keyword>
<dbReference type="AlphaFoldDB" id="A0AB74N306"/>
<organism evidence="2 4">
    <name type="scientific">Aggregatibacter actinomycetemcomitans</name>
    <name type="common">Actinobacillus actinomycetemcomitans</name>
    <name type="synonym">Haemophilus actinomycetemcomitans</name>
    <dbReference type="NCBI Taxonomy" id="714"/>
    <lineage>
        <taxon>Bacteria</taxon>
        <taxon>Pseudomonadati</taxon>
        <taxon>Pseudomonadota</taxon>
        <taxon>Gammaproteobacteria</taxon>
        <taxon>Pasteurellales</taxon>
        <taxon>Pasteurellaceae</taxon>
        <taxon>Aggregatibacter</taxon>
    </lineage>
</organism>
<protein>
    <submittedName>
        <fullName evidence="2">Uncharacterized protein</fullName>
    </submittedName>
</protein>
<dbReference type="EMBL" id="VSED01000042">
    <property type="protein sequence ID" value="TYA38075.1"/>
    <property type="molecule type" value="Genomic_DNA"/>
</dbReference>
<dbReference type="Proteomes" id="UP000226080">
    <property type="component" value="Unassembled WGS sequence"/>
</dbReference>
<proteinExistence type="predicted"/>
<name>A0AB74N306_AGGAC</name>
<evidence type="ECO:0000313" key="1">
    <source>
        <dbReference type="EMBL" id="PHO19567.1"/>
    </source>
</evidence>
<reference evidence="1 3" key="1">
    <citation type="submission" date="2017-10" db="EMBL/GenBank/DDBJ databases">
        <title>Draft genome sequences of Aggregatibacter actinomycetemcomitans strains 310a and 310b.</title>
        <authorList>
            <person name="May A.C."/>
            <person name="Ohta H."/>
            <person name="Maeda H."/>
            <person name="Kokeguchi S."/>
            <person name="Cugini C."/>
        </authorList>
    </citation>
    <scope>NUCLEOTIDE SEQUENCE [LARGE SCALE GENOMIC DNA]</scope>
    <source>
        <strain evidence="1 3">310b</strain>
    </source>
</reference>
<accession>A0AB74N306</accession>
<gene>
    <name evidence="1" type="ORF">CQR80_11605</name>
    <name evidence="2" type="ORF">FXB79_10720</name>
</gene>
<evidence type="ECO:0000313" key="2">
    <source>
        <dbReference type="EMBL" id="TYA38075.1"/>
    </source>
</evidence>
<dbReference type="Proteomes" id="UP000323012">
    <property type="component" value="Unassembled WGS sequence"/>
</dbReference>
<sequence length="65" mass="7508">MVFTFMYLMLNWVLREVRKQDPLSKDMSAVSRPVMLSGLGQIQNVILSIKSHYSTPTINKVQRIP</sequence>